<name>A0A2P2Q9V9_RHIMU</name>
<reference evidence="1" key="1">
    <citation type="submission" date="2018-02" db="EMBL/GenBank/DDBJ databases">
        <title>Rhizophora mucronata_Transcriptome.</title>
        <authorList>
            <person name="Meera S.P."/>
            <person name="Sreeshan A."/>
            <person name="Augustine A."/>
        </authorList>
    </citation>
    <scope>NUCLEOTIDE SEQUENCE</scope>
    <source>
        <tissue evidence="1">Leaf</tissue>
    </source>
</reference>
<evidence type="ECO:0000313" key="1">
    <source>
        <dbReference type="EMBL" id="MBX63766.1"/>
    </source>
</evidence>
<dbReference type="AlphaFoldDB" id="A0A2P2Q9V9"/>
<organism evidence="1">
    <name type="scientific">Rhizophora mucronata</name>
    <name type="common">Asiatic mangrove</name>
    <dbReference type="NCBI Taxonomy" id="61149"/>
    <lineage>
        <taxon>Eukaryota</taxon>
        <taxon>Viridiplantae</taxon>
        <taxon>Streptophyta</taxon>
        <taxon>Embryophyta</taxon>
        <taxon>Tracheophyta</taxon>
        <taxon>Spermatophyta</taxon>
        <taxon>Magnoliopsida</taxon>
        <taxon>eudicotyledons</taxon>
        <taxon>Gunneridae</taxon>
        <taxon>Pentapetalae</taxon>
        <taxon>rosids</taxon>
        <taxon>fabids</taxon>
        <taxon>Malpighiales</taxon>
        <taxon>Rhizophoraceae</taxon>
        <taxon>Rhizophora</taxon>
    </lineage>
</organism>
<dbReference type="EMBL" id="GGEC01083282">
    <property type="protein sequence ID" value="MBX63766.1"/>
    <property type="molecule type" value="Transcribed_RNA"/>
</dbReference>
<accession>A0A2P2Q9V9</accession>
<sequence>MQAKLTGSLRSCSWHYRNSDPRPTFAV</sequence>
<protein>
    <submittedName>
        <fullName evidence="1">Uncharacterized protein</fullName>
    </submittedName>
</protein>
<proteinExistence type="predicted"/>